<evidence type="ECO:0000313" key="4">
    <source>
        <dbReference type="Proteomes" id="UP001386955"/>
    </source>
</evidence>
<dbReference type="InterPro" id="IPR000095">
    <property type="entry name" value="CRIB_dom"/>
</dbReference>
<dbReference type="PANTHER" id="PTHR46325">
    <property type="entry name" value="CRIB DOMAIN-CONTAINING PROTEIN RIC8"/>
    <property type="match status" value="1"/>
</dbReference>
<feature type="compositionally biased region" description="Polar residues" evidence="1">
    <location>
        <begin position="170"/>
        <end position="180"/>
    </location>
</feature>
<feature type="domain" description="CRIB" evidence="2">
    <location>
        <begin position="134"/>
        <end position="147"/>
    </location>
</feature>
<dbReference type="PANTHER" id="PTHR46325:SF40">
    <property type="entry name" value="CRIB DOMAIN-CONTAINING PROTEIN"/>
    <property type="match status" value="1"/>
</dbReference>
<feature type="compositionally biased region" description="Basic residues" evidence="1">
    <location>
        <begin position="234"/>
        <end position="244"/>
    </location>
</feature>
<dbReference type="AlphaFoldDB" id="A0AAN9XGX7"/>
<evidence type="ECO:0000313" key="3">
    <source>
        <dbReference type="EMBL" id="KAK7391716.1"/>
    </source>
</evidence>
<protein>
    <recommendedName>
        <fullName evidence="2">CRIB domain-containing protein</fullName>
    </recommendedName>
</protein>
<reference evidence="3 4" key="1">
    <citation type="submission" date="2024-01" db="EMBL/GenBank/DDBJ databases">
        <title>The genomes of 5 underutilized Papilionoideae crops provide insights into root nodulation and disease resistanc.</title>
        <authorList>
            <person name="Jiang F."/>
        </authorList>
    </citation>
    <scope>NUCLEOTIDE SEQUENCE [LARGE SCALE GENOMIC DNA]</scope>
    <source>
        <strain evidence="3">DUOXIRENSHENG_FW03</strain>
        <tissue evidence="3">Leaves</tissue>
    </source>
</reference>
<feature type="compositionally biased region" description="Basic and acidic residues" evidence="1">
    <location>
        <begin position="247"/>
        <end position="265"/>
    </location>
</feature>
<feature type="compositionally biased region" description="Polar residues" evidence="1">
    <location>
        <begin position="277"/>
        <end position="289"/>
    </location>
</feature>
<feature type="compositionally biased region" description="Low complexity" evidence="1">
    <location>
        <begin position="290"/>
        <end position="299"/>
    </location>
</feature>
<proteinExistence type="predicted"/>
<sequence length="299" mass="32433">MFDSFLILEFRLTKTKFTNAIQLCLSLLGLDAPSTTSNQESQKLPKPFSSHVALIVNKTSFDSNISPGGSQKFVAGSIEYCKGNFSTAKIDPKALTMSSGAVKGQVKGQMKGLLKGLRYISQIFDEEENKEIQIGFPTDVKHLAHIGAENAKASQPSWLTEFKESPEGSVGNSNKSTAEDNNSDKGEGKRSRKSRARSAENQSTMGSEGGTEGSKPSRRHNSESSNKKDEKPPTTKHSHRRKSKTTSSEDKDGGSVRREDKEGSSRRASRNRRQSKGDSLTEFSFSDSGTATATATGPN</sequence>
<comment type="caution">
    <text evidence="3">The sequence shown here is derived from an EMBL/GenBank/DDBJ whole genome shotgun (WGS) entry which is preliminary data.</text>
</comment>
<dbReference type="EMBL" id="JAYMYS010000005">
    <property type="protein sequence ID" value="KAK7391716.1"/>
    <property type="molecule type" value="Genomic_DNA"/>
</dbReference>
<accession>A0AAN9XGX7</accession>
<organism evidence="3 4">
    <name type="scientific">Psophocarpus tetragonolobus</name>
    <name type="common">Winged bean</name>
    <name type="synonym">Dolichos tetragonolobus</name>
    <dbReference type="NCBI Taxonomy" id="3891"/>
    <lineage>
        <taxon>Eukaryota</taxon>
        <taxon>Viridiplantae</taxon>
        <taxon>Streptophyta</taxon>
        <taxon>Embryophyta</taxon>
        <taxon>Tracheophyta</taxon>
        <taxon>Spermatophyta</taxon>
        <taxon>Magnoliopsida</taxon>
        <taxon>eudicotyledons</taxon>
        <taxon>Gunneridae</taxon>
        <taxon>Pentapetalae</taxon>
        <taxon>rosids</taxon>
        <taxon>fabids</taxon>
        <taxon>Fabales</taxon>
        <taxon>Fabaceae</taxon>
        <taxon>Papilionoideae</taxon>
        <taxon>50 kb inversion clade</taxon>
        <taxon>NPAAA clade</taxon>
        <taxon>indigoferoid/millettioid clade</taxon>
        <taxon>Phaseoleae</taxon>
        <taxon>Psophocarpus</taxon>
    </lineage>
</organism>
<dbReference type="Proteomes" id="UP001386955">
    <property type="component" value="Unassembled WGS sequence"/>
</dbReference>
<evidence type="ECO:0000259" key="2">
    <source>
        <dbReference type="PROSITE" id="PS50108"/>
    </source>
</evidence>
<feature type="region of interest" description="Disordered" evidence="1">
    <location>
        <begin position="151"/>
        <end position="299"/>
    </location>
</feature>
<gene>
    <name evidence="3" type="ORF">VNO78_20135</name>
</gene>
<keyword evidence="4" id="KW-1185">Reference proteome</keyword>
<feature type="compositionally biased region" description="Basic and acidic residues" evidence="1">
    <location>
        <begin position="220"/>
        <end position="233"/>
    </location>
</feature>
<evidence type="ECO:0000256" key="1">
    <source>
        <dbReference type="SAM" id="MobiDB-lite"/>
    </source>
</evidence>
<dbReference type="PROSITE" id="PS50108">
    <property type="entry name" value="CRIB"/>
    <property type="match status" value="1"/>
</dbReference>
<name>A0AAN9XGX7_PSOTE</name>